<feature type="compositionally biased region" description="Polar residues" evidence="1">
    <location>
        <begin position="11"/>
        <end position="20"/>
    </location>
</feature>
<dbReference type="EMBL" id="ML213717">
    <property type="protein sequence ID" value="TFK31696.1"/>
    <property type="molecule type" value="Genomic_DNA"/>
</dbReference>
<dbReference type="Proteomes" id="UP000308652">
    <property type="component" value="Unassembled WGS sequence"/>
</dbReference>
<gene>
    <name evidence="2" type="ORF">BDQ12DRAFT_729326</name>
</gene>
<reference evidence="2 3" key="1">
    <citation type="journal article" date="2019" name="Nat. Ecol. Evol.">
        <title>Megaphylogeny resolves global patterns of mushroom evolution.</title>
        <authorList>
            <person name="Varga T."/>
            <person name="Krizsan K."/>
            <person name="Foldi C."/>
            <person name="Dima B."/>
            <person name="Sanchez-Garcia M."/>
            <person name="Sanchez-Ramirez S."/>
            <person name="Szollosi G.J."/>
            <person name="Szarkandi J.G."/>
            <person name="Papp V."/>
            <person name="Albert L."/>
            <person name="Andreopoulos W."/>
            <person name="Angelini C."/>
            <person name="Antonin V."/>
            <person name="Barry K.W."/>
            <person name="Bougher N.L."/>
            <person name="Buchanan P."/>
            <person name="Buyck B."/>
            <person name="Bense V."/>
            <person name="Catcheside P."/>
            <person name="Chovatia M."/>
            <person name="Cooper J."/>
            <person name="Damon W."/>
            <person name="Desjardin D."/>
            <person name="Finy P."/>
            <person name="Geml J."/>
            <person name="Haridas S."/>
            <person name="Hughes K."/>
            <person name="Justo A."/>
            <person name="Karasinski D."/>
            <person name="Kautmanova I."/>
            <person name="Kiss B."/>
            <person name="Kocsube S."/>
            <person name="Kotiranta H."/>
            <person name="LaButti K.M."/>
            <person name="Lechner B.E."/>
            <person name="Liimatainen K."/>
            <person name="Lipzen A."/>
            <person name="Lukacs Z."/>
            <person name="Mihaltcheva S."/>
            <person name="Morgado L.N."/>
            <person name="Niskanen T."/>
            <person name="Noordeloos M.E."/>
            <person name="Ohm R.A."/>
            <person name="Ortiz-Santana B."/>
            <person name="Ovrebo C."/>
            <person name="Racz N."/>
            <person name="Riley R."/>
            <person name="Savchenko A."/>
            <person name="Shiryaev A."/>
            <person name="Soop K."/>
            <person name="Spirin V."/>
            <person name="Szebenyi C."/>
            <person name="Tomsovsky M."/>
            <person name="Tulloss R.E."/>
            <person name="Uehling J."/>
            <person name="Grigoriev I.V."/>
            <person name="Vagvolgyi C."/>
            <person name="Papp T."/>
            <person name="Martin F.M."/>
            <person name="Miettinen O."/>
            <person name="Hibbett D.S."/>
            <person name="Nagy L.G."/>
        </authorList>
    </citation>
    <scope>NUCLEOTIDE SEQUENCE [LARGE SCALE GENOMIC DNA]</scope>
    <source>
        <strain evidence="2 3">CBS 166.37</strain>
    </source>
</reference>
<evidence type="ECO:0000313" key="2">
    <source>
        <dbReference type="EMBL" id="TFK31696.1"/>
    </source>
</evidence>
<feature type="region of interest" description="Disordered" evidence="1">
    <location>
        <begin position="1"/>
        <end position="37"/>
    </location>
</feature>
<evidence type="ECO:0000313" key="3">
    <source>
        <dbReference type="Proteomes" id="UP000308652"/>
    </source>
</evidence>
<accession>A0A5C3LIH5</accession>
<proteinExistence type="predicted"/>
<organism evidence="2 3">
    <name type="scientific">Crucibulum laeve</name>
    <dbReference type="NCBI Taxonomy" id="68775"/>
    <lineage>
        <taxon>Eukaryota</taxon>
        <taxon>Fungi</taxon>
        <taxon>Dikarya</taxon>
        <taxon>Basidiomycota</taxon>
        <taxon>Agaricomycotina</taxon>
        <taxon>Agaricomycetes</taxon>
        <taxon>Agaricomycetidae</taxon>
        <taxon>Agaricales</taxon>
        <taxon>Agaricineae</taxon>
        <taxon>Nidulariaceae</taxon>
        <taxon>Crucibulum</taxon>
    </lineage>
</organism>
<name>A0A5C3LIH5_9AGAR</name>
<sequence>MSRKREHSRGWSASKSQTIGEDQGVGEDREEATSAQNNVSAVLRVLPSGESTLLDGLDLLFVTNQGKPAFAQSPRVKAIRRAKETAVASSSTITSSHPSTATRRSPTYNLQQIAEFKATRLIEFNKRLMDRLKIVSYTPQVEGLVDQSAIGNTEIEEGDDESDGDEHVVSGSGIETTCILNAMNNTIKIKSFFEFN</sequence>
<dbReference type="AlphaFoldDB" id="A0A5C3LIH5"/>
<protein>
    <submittedName>
        <fullName evidence="2">Uncharacterized protein</fullName>
    </submittedName>
</protein>
<keyword evidence="3" id="KW-1185">Reference proteome</keyword>
<evidence type="ECO:0000256" key="1">
    <source>
        <dbReference type="SAM" id="MobiDB-lite"/>
    </source>
</evidence>